<gene>
    <name evidence="1" type="ORF">ALC62_05277</name>
</gene>
<protein>
    <submittedName>
        <fullName evidence="1">Uncharacterized protein</fullName>
    </submittedName>
</protein>
<dbReference type="PANTHER" id="PTHR46114:SF1">
    <property type="entry name" value="ZAD DOMAIN-CONTAINING PROTEIN"/>
    <property type="match status" value="1"/>
</dbReference>
<name>A0A151IJQ9_9HYME</name>
<proteinExistence type="predicted"/>
<accession>A0A151IJQ9</accession>
<dbReference type="PANTHER" id="PTHR46114">
    <property type="entry name" value="APPLE DOMAIN-CONTAINING PROTEIN"/>
    <property type="match status" value="1"/>
</dbReference>
<reference evidence="1 2" key="1">
    <citation type="submission" date="2016-03" db="EMBL/GenBank/DDBJ databases">
        <title>Cyphomyrmex costatus WGS genome.</title>
        <authorList>
            <person name="Nygaard S."/>
            <person name="Hu H."/>
            <person name="Boomsma J."/>
            <person name="Zhang G."/>
        </authorList>
    </citation>
    <scope>NUCLEOTIDE SEQUENCE [LARGE SCALE GENOMIC DNA]</scope>
    <source>
        <strain evidence="1">MS0001</strain>
        <tissue evidence="1">Whole body</tissue>
    </source>
</reference>
<evidence type="ECO:0000313" key="2">
    <source>
        <dbReference type="Proteomes" id="UP000078542"/>
    </source>
</evidence>
<dbReference type="EMBL" id="KQ977297">
    <property type="protein sequence ID" value="KYN03872.1"/>
    <property type="molecule type" value="Genomic_DNA"/>
</dbReference>
<evidence type="ECO:0000313" key="1">
    <source>
        <dbReference type="EMBL" id="KYN03872.1"/>
    </source>
</evidence>
<sequence length="122" mass="14807">MTDVEVSAWSSFVLVCQEFLGNKKSENYKDLVQNMLQNFQKLGTNMSIKVHYLHMHLDRFPENLGDLSEEQGERFHQDTRIMEERYQGRWDRHMMADYCWNLMRDSPQTHRRKSCKRRFDEA</sequence>
<organism evidence="1 2">
    <name type="scientific">Cyphomyrmex costatus</name>
    <dbReference type="NCBI Taxonomy" id="456900"/>
    <lineage>
        <taxon>Eukaryota</taxon>
        <taxon>Metazoa</taxon>
        <taxon>Ecdysozoa</taxon>
        <taxon>Arthropoda</taxon>
        <taxon>Hexapoda</taxon>
        <taxon>Insecta</taxon>
        <taxon>Pterygota</taxon>
        <taxon>Neoptera</taxon>
        <taxon>Endopterygota</taxon>
        <taxon>Hymenoptera</taxon>
        <taxon>Apocrita</taxon>
        <taxon>Aculeata</taxon>
        <taxon>Formicoidea</taxon>
        <taxon>Formicidae</taxon>
        <taxon>Myrmicinae</taxon>
        <taxon>Cyphomyrmex</taxon>
    </lineage>
</organism>
<dbReference type="AlphaFoldDB" id="A0A151IJQ9"/>
<keyword evidence="2" id="KW-1185">Reference proteome</keyword>
<dbReference type="Proteomes" id="UP000078542">
    <property type="component" value="Unassembled WGS sequence"/>
</dbReference>
<dbReference type="STRING" id="456900.A0A151IJQ9"/>